<protein>
    <recommendedName>
        <fullName evidence="10">Cytochrome P450</fullName>
    </recommendedName>
</protein>
<dbReference type="PANTHER" id="PTHR24287:SF17">
    <property type="entry name" value="P450, PUTATIVE (EUROFUNG)-RELATED"/>
    <property type="match status" value="1"/>
</dbReference>
<organism evidence="8 9">
    <name type="scientific">Aspergillus brasiliensis (strain CBS 101740 / IMI 381727 / IBT 21946)</name>
    <dbReference type="NCBI Taxonomy" id="767769"/>
    <lineage>
        <taxon>Eukaryota</taxon>
        <taxon>Fungi</taxon>
        <taxon>Dikarya</taxon>
        <taxon>Ascomycota</taxon>
        <taxon>Pezizomycotina</taxon>
        <taxon>Eurotiomycetes</taxon>
        <taxon>Eurotiomycetidae</taxon>
        <taxon>Eurotiales</taxon>
        <taxon>Aspergillaceae</taxon>
        <taxon>Aspergillus</taxon>
        <taxon>Aspergillus subgen. Circumdati</taxon>
    </lineage>
</organism>
<keyword evidence="5 7" id="KW-0408">Iron</keyword>
<sequence>MFYCLAQNERVVYKLRASIIDAIGLTPPTWGQLGMLHYVRWVIQEATRLFPAVVFNARVANKNSVLPTGGGADGDAPILVVRGDIVFFSTWARHRLGKDFGEKPEEFRPERWEQLSGDMAGYIPFNKGPRICPGQRYAMIVLTYIVTRIFQTFSTVSDYNTKPWTERISMTFENENGVLVGLS</sequence>
<comment type="cofactor">
    <cofactor evidence="1">
        <name>heme</name>
        <dbReference type="ChEBI" id="CHEBI:30413"/>
    </cofactor>
</comment>
<dbReference type="OMA" id="TCLMSIY"/>
<dbReference type="PANTHER" id="PTHR24287">
    <property type="entry name" value="P450, PUTATIVE (EUROFUNG)-RELATED"/>
    <property type="match status" value="1"/>
</dbReference>
<gene>
    <name evidence="8" type="ORF">ASPBRDRAFT_205871</name>
</gene>
<comment type="similarity">
    <text evidence="2 7">Belongs to the cytochrome P450 family.</text>
</comment>
<evidence type="ECO:0000313" key="8">
    <source>
        <dbReference type="EMBL" id="OJJ73661.1"/>
    </source>
</evidence>
<evidence type="ECO:0008006" key="10">
    <source>
        <dbReference type="Google" id="ProtNLM"/>
    </source>
</evidence>
<dbReference type="EMBL" id="KV878682">
    <property type="protein sequence ID" value="OJJ73661.1"/>
    <property type="molecule type" value="Genomic_DNA"/>
</dbReference>
<accession>A0A1L9UPT8</accession>
<dbReference type="PROSITE" id="PS00086">
    <property type="entry name" value="CYTOCHROME_P450"/>
    <property type="match status" value="1"/>
</dbReference>
<dbReference type="Proteomes" id="UP000184499">
    <property type="component" value="Unassembled WGS sequence"/>
</dbReference>
<keyword evidence="7" id="KW-0349">Heme</keyword>
<proteinExistence type="inferred from homology"/>
<reference evidence="9" key="1">
    <citation type="journal article" date="2017" name="Genome Biol.">
        <title>Comparative genomics reveals high biological diversity and specific adaptations in the industrially and medically important fungal genus Aspergillus.</title>
        <authorList>
            <person name="de Vries R.P."/>
            <person name="Riley R."/>
            <person name="Wiebenga A."/>
            <person name="Aguilar-Osorio G."/>
            <person name="Amillis S."/>
            <person name="Uchima C.A."/>
            <person name="Anderluh G."/>
            <person name="Asadollahi M."/>
            <person name="Askin M."/>
            <person name="Barry K."/>
            <person name="Battaglia E."/>
            <person name="Bayram O."/>
            <person name="Benocci T."/>
            <person name="Braus-Stromeyer S.A."/>
            <person name="Caldana C."/>
            <person name="Canovas D."/>
            <person name="Cerqueira G.C."/>
            <person name="Chen F."/>
            <person name="Chen W."/>
            <person name="Choi C."/>
            <person name="Clum A."/>
            <person name="Dos Santos R.A."/>
            <person name="Damasio A.R."/>
            <person name="Diallinas G."/>
            <person name="Emri T."/>
            <person name="Fekete E."/>
            <person name="Flipphi M."/>
            <person name="Freyberg S."/>
            <person name="Gallo A."/>
            <person name="Gournas C."/>
            <person name="Habgood R."/>
            <person name="Hainaut M."/>
            <person name="Harispe M.L."/>
            <person name="Henrissat B."/>
            <person name="Hilden K.S."/>
            <person name="Hope R."/>
            <person name="Hossain A."/>
            <person name="Karabika E."/>
            <person name="Karaffa L."/>
            <person name="Karanyi Z."/>
            <person name="Krasevec N."/>
            <person name="Kuo A."/>
            <person name="Kusch H."/>
            <person name="LaButti K."/>
            <person name="Lagendijk E.L."/>
            <person name="Lapidus A."/>
            <person name="Levasseur A."/>
            <person name="Lindquist E."/>
            <person name="Lipzen A."/>
            <person name="Logrieco A.F."/>
            <person name="MacCabe A."/>
            <person name="Maekelae M.R."/>
            <person name="Malavazi I."/>
            <person name="Melin P."/>
            <person name="Meyer V."/>
            <person name="Mielnichuk N."/>
            <person name="Miskei M."/>
            <person name="Molnar A.P."/>
            <person name="Mule G."/>
            <person name="Ngan C.Y."/>
            <person name="Orejas M."/>
            <person name="Orosz E."/>
            <person name="Ouedraogo J.P."/>
            <person name="Overkamp K.M."/>
            <person name="Park H.-S."/>
            <person name="Perrone G."/>
            <person name="Piumi F."/>
            <person name="Punt P.J."/>
            <person name="Ram A.F."/>
            <person name="Ramon A."/>
            <person name="Rauscher S."/>
            <person name="Record E."/>
            <person name="Riano-Pachon D.M."/>
            <person name="Robert V."/>
            <person name="Roehrig J."/>
            <person name="Ruller R."/>
            <person name="Salamov A."/>
            <person name="Salih N.S."/>
            <person name="Samson R.A."/>
            <person name="Sandor E."/>
            <person name="Sanguinetti M."/>
            <person name="Schuetze T."/>
            <person name="Sepcic K."/>
            <person name="Shelest E."/>
            <person name="Sherlock G."/>
            <person name="Sophianopoulou V."/>
            <person name="Squina F.M."/>
            <person name="Sun H."/>
            <person name="Susca A."/>
            <person name="Todd R.B."/>
            <person name="Tsang A."/>
            <person name="Unkles S.E."/>
            <person name="van de Wiele N."/>
            <person name="van Rossen-Uffink D."/>
            <person name="Oliveira J.V."/>
            <person name="Vesth T.C."/>
            <person name="Visser J."/>
            <person name="Yu J.-H."/>
            <person name="Zhou M."/>
            <person name="Andersen M.R."/>
            <person name="Archer D.B."/>
            <person name="Baker S.E."/>
            <person name="Benoit I."/>
            <person name="Brakhage A.A."/>
            <person name="Braus G.H."/>
            <person name="Fischer R."/>
            <person name="Frisvad J.C."/>
            <person name="Goldman G.H."/>
            <person name="Houbraken J."/>
            <person name="Oakley B."/>
            <person name="Pocsi I."/>
            <person name="Scazzocchio C."/>
            <person name="Seiboth B."/>
            <person name="vanKuyk P.A."/>
            <person name="Wortman J."/>
            <person name="Dyer P.S."/>
            <person name="Grigoriev I.V."/>
        </authorList>
    </citation>
    <scope>NUCLEOTIDE SEQUENCE [LARGE SCALE GENOMIC DNA]</scope>
    <source>
        <strain evidence="9">CBS 101740 / IMI 381727 / IBT 21946</strain>
    </source>
</reference>
<dbReference type="Gene3D" id="1.10.630.10">
    <property type="entry name" value="Cytochrome P450"/>
    <property type="match status" value="1"/>
</dbReference>
<dbReference type="GO" id="GO:0004497">
    <property type="term" value="F:monooxygenase activity"/>
    <property type="evidence" value="ECO:0007669"/>
    <property type="project" value="UniProtKB-KW"/>
</dbReference>
<evidence type="ECO:0000256" key="4">
    <source>
        <dbReference type="ARBA" id="ARBA00023002"/>
    </source>
</evidence>
<evidence type="ECO:0000256" key="3">
    <source>
        <dbReference type="ARBA" id="ARBA00022723"/>
    </source>
</evidence>
<dbReference type="InterPro" id="IPR047146">
    <property type="entry name" value="Cyt_P450_E_CYP52_fungi"/>
</dbReference>
<name>A0A1L9UPT8_ASPBC</name>
<dbReference type="GeneID" id="93574247"/>
<evidence type="ECO:0000256" key="5">
    <source>
        <dbReference type="ARBA" id="ARBA00023004"/>
    </source>
</evidence>
<dbReference type="InterPro" id="IPR001128">
    <property type="entry name" value="Cyt_P450"/>
</dbReference>
<keyword evidence="6 7" id="KW-0503">Monooxygenase</keyword>
<evidence type="ECO:0000256" key="1">
    <source>
        <dbReference type="ARBA" id="ARBA00001971"/>
    </source>
</evidence>
<dbReference type="OrthoDB" id="1470350at2759"/>
<dbReference type="Pfam" id="PF00067">
    <property type="entry name" value="p450"/>
    <property type="match status" value="1"/>
</dbReference>
<dbReference type="RefSeq" id="XP_067480909.1">
    <property type="nucleotide sequence ID" value="XM_067621759.1"/>
</dbReference>
<dbReference type="AlphaFoldDB" id="A0A1L9UPT8"/>
<evidence type="ECO:0000256" key="7">
    <source>
        <dbReference type="RuleBase" id="RU000461"/>
    </source>
</evidence>
<keyword evidence="9" id="KW-1185">Reference proteome</keyword>
<dbReference type="GO" id="GO:0005506">
    <property type="term" value="F:iron ion binding"/>
    <property type="evidence" value="ECO:0007669"/>
    <property type="project" value="InterPro"/>
</dbReference>
<dbReference type="InterPro" id="IPR036396">
    <property type="entry name" value="Cyt_P450_sf"/>
</dbReference>
<dbReference type="SUPFAM" id="SSF48264">
    <property type="entry name" value="Cytochrome P450"/>
    <property type="match status" value="1"/>
</dbReference>
<evidence type="ECO:0000256" key="6">
    <source>
        <dbReference type="ARBA" id="ARBA00023033"/>
    </source>
</evidence>
<dbReference type="InterPro" id="IPR017972">
    <property type="entry name" value="Cyt_P450_CS"/>
</dbReference>
<evidence type="ECO:0000313" key="9">
    <source>
        <dbReference type="Proteomes" id="UP000184499"/>
    </source>
</evidence>
<dbReference type="STRING" id="767769.A0A1L9UPT8"/>
<keyword evidence="4 7" id="KW-0560">Oxidoreductase</keyword>
<dbReference type="GO" id="GO:0016705">
    <property type="term" value="F:oxidoreductase activity, acting on paired donors, with incorporation or reduction of molecular oxygen"/>
    <property type="evidence" value="ECO:0007669"/>
    <property type="project" value="InterPro"/>
</dbReference>
<evidence type="ECO:0000256" key="2">
    <source>
        <dbReference type="ARBA" id="ARBA00010617"/>
    </source>
</evidence>
<dbReference type="GO" id="GO:0020037">
    <property type="term" value="F:heme binding"/>
    <property type="evidence" value="ECO:0007669"/>
    <property type="project" value="InterPro"/>
</dbReference>
<dbReference type="VEuPathDB" id="FungiDB:ASPBRDRAFT_205871"/>
<keyword evidence="3 7" id="KW-0479">Metal-binding</keyword>